<dbReference type="PROSITE" id="PS50835">
    <property type="entry name" value="IG_LIKE"/>
    <property type="match status" value="2"/>
</dbReference>
<evidence type="ECO:0000256" key="5">
    <source>
        <dbReference type="ARBA" id="ARBA00023319"/>
    </source>
</evidence>
<evidence type="ECO:0000256" key="3">
    <source>
        <dbReference type="ARBA" id="ARBA00023157"/>
    </source>
</evidence>
<dbReference type="InterPro" id="IPR003598">
    <property type="entry name" value="Ig_sub2"/>
</dbReference>
<dbReference type="InterPro" id="IPR003599">
    <property type="entry name" value="Ig_sub"/>
</dbReference>
<dbReference type="WBParaSite" id="MBELARI_LOCUS11151">
    <property type="protein sequence ID" value="MBELARI_LOCUS11151"/>
    <property type="gene ID" value="MBELARI_LOCUS11151"/>
</dbReference>
<dbReference type="GO" id="GO:0005886">
    <property type="term" value="C:plasma membrane"/>
    <property type="evidence" value="ECO:0007669"/>
    <property type="project" value="TreeGrafter"/>
</dbReference>
<dbReference type="InterPro" id="IPR036179">
    <property type="entry name" value="Ig-like_dom_sf"/>
</dbReference>
<dbReference type="InterPro" id="IPR051275">
    <property type="entry name" value="Cell_adhesion_signaling"/>
</dbReference>
<dbReference type="SMART" id="SM00408">
    <property type="entry name" value="IGc2"/>
    <property type="match status" value="1"/>
</dbReference>
<keyword evidence="5" id="KW-0393">Immunoglobulin domain</keyword>
<keyword evidence="2" id="KW-0472">Membrane</keyword>
<evidence type="ECO:0000256" key="2">
    <source>
        <dbReference type="ARBA" id="ARBA00023136"/>
    </source>
</evidence>
<dbReference type="GO" id="GO:0005911">
    <property type="term" value="C:cell-cell junction"/>
    <property type="evidence" value="ECO:0007669"/>
    <property type="project" value="TreeGrafter"/>
</dbReference>
<evidence type="ECO:0000313" key="9">
    <source>
        <dbReference type="WBParaSite" id="MBELARI_LOCUS11151"/>
    </source>
</evidence>
<name>A0AAF3EB53_9BILA</name>
<dbReference type="SUPFAM" id="SSF48726">
    <property type="entry name" value="Immunoglobulin"/>
    <property type="match status" value="2"/>
</dbReference>
<feature type="domain" description="Ig-like" evidence="7">
    <location>
        <begin position="158"/>
        <end position="251"/>
    </location>
</feature>
<dbReference type="Pfam" id="PF07679">
    <property type="entry name" value="I-set"/>
    <property type="match status" value="1"/>
</dbReference>
<keyword evidence="4" id="KW-0325">Glycoprotein</keyword>
<dbReference type="AlphaFoldDB" id="A0AAF3EB53"/>
<dbReference type="GO" id="GO:0050839">
    <property type="term" value="F:cell adhesion molecule binding"/>
    <property type="evidence" value="ECO:0007669"/>
    <property type="project" value="TreeGrafter"/>
</dbReference>
<keyword evidence="3" id="KW-1015">Disulfide bond</keyword>
<proteinExistence type="predicted"/>
<evidence type="ECO:0000256" key="1">
    <source>
        <dbReference type="ARBA" id="ARBA00004479"/>
    </source>
</evidence>
<dbReference type="CDD" id="cd00096">
    <property type="entry name" value="Ig"/>
    <property type="match status" value="1"/>
</dbReference>
<reference evidence="9" key="1">
    <citation type="submission" date="2024-02" db="UniProtKB">
        <authorList>
            <consortium name="WormBaseParasite"/>
        </authorList>
    </citation>
    <scope>IDENTIFICATION</scope>
</reference>
<dbReference type="PANTHER" id="PTHR11640:SF158">
    <property type="entry name" value="V-SET AND IMMUNOGLOBULIN DOMAIN-CONTAINING PROTEIN 10-LIKE 2"/>
    <property type="match status" value="1"/>
</dbReference>
<evidence type="ECO:0000313" key="8">
    <source>
        <dbReference type="Proteomes" id="UP000887575"/>
    </source>
</evidence>
<dbReference type="InterPro" id="IPR013098">
    <property type="entry name" value="Ig_I-set"/>
</dbReference>
<feature type="domain" description="Ig-like" evidence="7">
    <location>
        <begin position="42"/>
        <end position="143"/>
    </location>
</feature>
<dbReference type="Proteomes" id="UP000887575">
    <property type="component" value="Unassembled WGS sequence"/>
</dbReference>
<dbReference type="InterPro" id="IPR013783">
    <property type="entry name" value="Ig-like_fold"/>
</dbReference>
<keyword evidence="8" id="KW-1185">Reference proteome</keyword>
<comment type="subcellular location">
    <subcellularLocation>
        <location evidence="1">Membrane</location>
        <topology evidence="1">Single-pass type I membrane protein</topology>
    </subcellularLocation>
</comment>
<evidence type="ECO:0000256" key="6">
    <source>
        <dbReference type="SAM" id="SignalP"/>
    </source>
</evidence>
<evidence type="ECO:0000259" key="7">
    <source>
        <dbReference type="PROSITE" id="PS50835"/>
    </source>
</evidence>
<sequence>MRFVSCALLLGSVLVWVVEGGSLLASLLNTKTKARCSSLSEASIAVLEQTLQDGSVPRGESVTLLCSVTASPPTGISWYKDGKLLNPDETLIEEELAPRVQIGIATVESRLVIPCFSKAHAGKYTCQADTRCGATQSQSATLSVDYSEKESRCRATYPPVITQATMTRIEMAQNPVHLMCRAVGVPKPRIAWTRVDDEGREVSIENDVRFQKQASGDLIVFGPVNSEVAQMEFRCTARNPFGEASYESVIIYTNEN</sequence>
<dbReference type="SMART" id="SM00409">
    <property type="entry name" value="IG"/>
    <property type="match status" value="1"/>
</dbReference>
<protein>
    <submittedName>
        <fullName evidence="9">Ig-like domain-containing protein</fullName>
    </submittedName>
</protein>
<dbReference type="GO" id="GO:0098609">
    <property type="term" value="P:cell-cell adhesion"/>
    <property type="evidence" value="ECO:0007669"/>
    <property type="project" value="TreeGrafter"/>
</dbReference>
<dbReference type="Gene3D" id="2.60.40.10">
    <property type="entry name" value="Immunoglobulins"/>
    <property type="match status" value="2"/>
</dbReference>
<feature type="signal peptide" evidence="6">
    <location>
        <begin position="1"/>
        <end position="20"/>
    </location>
</feature>
<dbReference type="PANTHER" id="PTHR11640">
    <property type="entry name" value="NEPHRIN"/>
    <property type="match status" value="1"/>
</dbReference>
<dbReference type="Pfam" id="PF13927">
    <property type="entry name" value="Ig_3"/>
    <property type="match status" value="1"/>
</dbReference>
<keyword evidence="6" id="KW-0732">Signal</keyword>
<accession>A0AAF3EB53</accession>
<dbReference type="InterPro" id="IPR007110">
    <property type="entry name" value="Ig-like_dom"/>
</dbReference>
<feature type="chain" id="PRO_5041949386" evidence="6">
    <location>
        <begin position="21"/>
        <end position="256"/>
    </location>
</feature>
<evidence type="ECO:0000256" key="4">
    <source>
        <dbReference type="ARBA" id="ARBA00023180"/>
    </source>
</evidence>
<organism evidence="8 9">
    <name type="scientific">Mesorhabditis belari</name>
    <dbReference type="NCBI Taxonomy" id="2138241"/>
    <lineage>
        <taxon>Eukaryota</taxon>
        <taxon>Metazoa</taxon>
        <taxon>Ecdysozoa</taxon>
        <taxon>Nematoda</taxon>
        <taxon>Chromadorea</taxon>
        <taxon>Rhabditida</taxon>
        <taxon>Rhabditina</taxon>
        <taxon>Rhabditomorpha</taxon>
        <taxon>Rhabditoidea</taxon>
        <taxon>Rhabditidae</taxon>
        <taxon>Mesorhabditinae</taxon>
        <taxon>Mesorhabditis</taxon>
    </lineage>
</organism>